<protein>
    <submittedName>
        <fullName evidence="3">Uncharacterized protein</fullName>
    </submittedName>
</protein>
<dbReference type="EMBL" id="KY684108">
    <property type="protein sequence ID" value="ARF11472.1"/>
    <property type="molecule type" value="Genomic_DNA"/>
</dbReference>
<name>A0A1V0SIC2_9VIRU</name>
<keyword evidence="2" id="KW-1133">Transmembrane helix</keyword>
<keyword evidence="2" id="KW-0812">Transmembrane</keyword>
<evidence type="ECO:0000313" key="3">
    <source>
        <dbReference type="EMBL" id="ARF11472.1"/>
    </source>
</evidence>
<accession>A0A1V0SIC2</accession>
<keyword evidence="2" id="KW-0472">Membrane</keyword>
<organism evidence="3">
    <name type="scientific">Klosneuvirus KNV1</name>
    <dbReference type="NCBI Taxonomy" id="1977640"/>
    <lineage>
        <taxon>Viruses</taxon>
        <taxon>Varidnaviria</taxon>
        <taxon>Bamfordvirae</taxon>
        <taxon>Nucleocytoviricota</taxon>
        <taxon>Megaviricetes</taxon>
        <taxon>Imitervirales</taxon>
        <taxon>Mimiviridae</taxon>
        <taxon>Klosneuvirinae</taxon>
        <taxon>Klosneuvirus</taxon>
    </lineage>
</organism>
<proteinExistence type="predicted"/>
<feature type="compositionally biased region" description="Polar residues" evidence="1">
    <location>
        <begin position="163"/>
        <end position="172"/>
    </location>
</feature>
<feature type="transmembrane region" description="Helical" evidence="2">
    <location>
        <begin position="6"/>
        <end position="26"/>
    </location>
</feature>
<feature type="transmembrane region" description="Helical" evidence="2">
    <location>
        <begin position="38"/>
        <end position="58"/>
    </location>
</feature>
<feature type="compositionally biased region" description="Basic residues" evidence="1">
    <location>
        <begin position="146"/>
        <end position="158"/>
    </location>
</feature>
<reference evidence="3" key="1">
    <citation type="journal article" date="2017" name="Science">
        <title>Giant viruses with an expanded complement of translation system components.</title>
        <authorList>
            <person name="Schulz F."/>
            <person name="Yutin N."/>
            <person name="Ivanova N.N."/>
            <person name="Ortega D.R."/>
            <person name="Lee T.K."/>
            <person name="Vierheilig J."/>
            <person name="Daims H."/>
            <person name="Horn M."/>
            <person name="Wagner M."/>
            <person name="Jensen G.J."/>
            <person name="Kyrpides N.C."/>
            <person name="Koonin E.V."/>
            <person name="Woyke T."/>
        </authorList>
    </citation>
    <scope>NUCLEOTIDE SEQUENCE</scope>
    <source>
        <strain evidence="3">KNV1</strain>
    </source>
</reference>
<evidence type="ECO:0000256" key="2">
    <source>
        <dbReference type="SAM" id="Phobius"/>
    </source>
</evidence>
<feature type="transmembrane region" description="Helical" evidence="2">
    <location>
        <begin position="97"/>
        <end position="114"/>
    </location>
</feature>
<feature type="transmembrane region" description="Helical" evidence="2">
    <location>
        <begin position="70"/>
        <end position="90"/>
    </location>
</feature>
<feature type="region of interest" description="Disordered" evidence="1">
    <location>
        <begin position="141"/>
        <end position="172"/>
    </location>
</feature>
<evidence type="ECO:0000256" key="1">
    <source>
        <dbReference type="SAM" id="MobiDB-lite"/>
    </source>
</evidence>
<sequence length="172" mass="19786">MGFVDIILSGGIALMYNLFVHNLASITYKDLQYDEKNINTIIMIILFGGFGILIAKLLHEKYKQYDNPYLTNGLFYGGVLLIITSLFANWDQIAQEMRFILITAIFGVLIWYGYKRNTSIVEKKEEEGKINEAVITKLINEEPREKPKKQKKQRKPIKPTKPSNIIEQVASQ</sequence>
<gene>
    <name evidence="3" type="ORF">Klosneuvirus_1_329</name>
</gene>